<dbReference type="InterPro" id="IPR005627">
    <property type="entry name" value="CutC-like"/>
</dbReference>
<dbReference type="InterPro" id="IPR036822">
    <property type="entry name" value="CutC-like_dom_sf"/>
</dbReference>
<dbReference type="Gene3D" id="3.20.20.380">
    <property type="entry name" value="Copper homeostasis (CutC) domain"/>
    <property type="match status" value="1"/>
</dbReference>
<dbReference type="HAMAP" id="MF_00795">
    <property type="entry name" value="CutC"/>
    <property type="match status" value="1"/>
</dbReference>
<protein>
    <recommendedName>
        <fullName evidence="2">Copper homeostasis protein cutC homolog</fullName>
    </recommendedName>
</protein>
<dbReference type="Proteomes" id="UP000775547">
    <property type="component" value="Unassembled WGS sequence"/>
</dbReference>
<proteinExistence type="inferred from homology"/>
<dbReference type="SUPFAM" id="SSF110395">
    <property type="entry name" value="CutC-like"/>
    <property type="match status" value="1"/>
</dbReference>
<comment type="similarity">
    <text evidence="1">Belongs to the CutC family.</text>
</comment>
<evidence type="ECO:0000256" key="1">
    <source>
        <dbReference type="ARBA" id="ARBA00007768"/>
    </source>
</evidence>
<evidence type="ECO:0000313" key="4">
    <source>
        <dbReference type="Proteomes" id="UP000775547"/>
    </source>
</evidence>
<dbReference type="EMBL" id="JABCKV010000007">
    <property type="protein sequence ID" value="KAG5647745.1"/>
    <property type="molecule type" value="Genomic_DNA"/>
</dbReference>
<sequence>MSLVSSIVIEVCVDSVQSAITAKQAGADRLELCANLGLGGGTTPSLGLLKAVQRAAMVRPRTGDFLYSDEELEVILEDIRIFKESGVRGIVVGVLDKDGRVDVERMKQIVDEALPLEVCFHRAFDMTRDADEGLADIEGIGGISRILTSGQGKSVPEALSTLESLFRTTRDLIENEPWGLSILPGSGINPETVGPILDALLPLGLREIHLSGGGWIQGDMAFKREGMGMGVGGDGEWGVWTTDGVKVREVREIADARREHNVRDDGH</sequence>
<dbReference type="PANTHER" id="PTHR12598">
    <property type="entry name" value="COPPER HOMEOSTASIS PROTEIN CUTC"/>
    <property type="match status" value="1"/>
</dbReference>
<dbReference type="AlphaFoldDB" id="A0A9P7KGE7"/>
<gene>
    <name evidence="3" type="ORF">DXG03_008468</name>
</gene>
<accession>A0A9P7KGE7</accession>
<reference evidence="3" key="2">
    <citation type="submission" date="2021-10" db="EMBL/GenBank/DDBJ databases">
        <title>Phylogenomics reveals ancestral predisposition of the termite-cultivated fungus Termitomyces towards a domesticated lifestyle.</title>
        <authorList>
            <person name="Auxier B."/>
            <person name="Grum-Grzhimaylo A."/>
            <person name="Cardenas M.E."/>
            <person name="Lodge J.D."/>
            <person name="Laessoe T."/>
            <person name="Pedersen O."/>
            <person name="Smith M.E."/>
            <person name="Kuyper T.W."/>
            <person name="Franco-Molano E.A."/>
            <person name="Baroni T.J."/>
            <person name="Aanen D.K."/>
        </authorList>
    </citation>
    <scope>NUCLEOTIDE SEQUENCE</scope>
    <source>
        <strain evidence="3">AP01</strain>
        <tissue evidence="3">Mycelium</tissue>
    </source>
</reference>
<dbReference type="Pfam" id="PF03932">
    <property type="entry name" value="CutC"/>
    <property type="match status" value="1"/>
</dbReference>
<name>A0A9P7KGE7_9AGAR</name>
<evidence type="ECO:0000256" key="2">
    <source>
        <dbReference type="ARBA" id="ARBA00019014"/>
    </source>
</evidence>
<dbReference type="OrthoDB" id="7392499at2759"/>
<dbReference type="PANTHER" id="PTHR12598:SF0">
    <property type="entry name" value="COPPER HOMEOSTASIS PROTEIN CUTC HOMOLOG"/>
    <property type="match status" value="1"/>
</dbReference>
<comment type="caution">
    <text evidence="3">The sequence shown here is derived from an EMBL/GenBank/DDBJ whole genome shotgun (WGS) entry which is preliminary data.</text>
</comment>
<dbReference type="GO" id="GO:0005507">
    <property type="term" value="F:copper ion binding"/>
    <property type="evidence" value="ECO:0007669"/>
    <property type="project" value="TreeGrafter"/>
</dbReference>
<keyword evidence="4" id="KW-1185">Reference proteome</keyword>
<evidence type="ECO:0000313" key="3">
    <source>
        <dbReference type="EMBL" id="KAG5647745.1"/>
    </source>
</evidence>
<organism evidence="3 4">
    <name type="scientific">Asterophora parasitica</name>
    <dbReference type="NCBI Taxonomy" id="117018"/>
    <lineage>
        <taxon>Eukaryota</taxon>
        <taxon>Fungi</taxon>
        <taxon>Dikarya</taxon>
        <taxon>Basidiomycota</taxon>
        <taxon>Agaricomycotina</taxon>
        <taxon>Agaricomycetes</taxon>
        <taxon>Agaricomycetidae</taxon>
        <taxon>Agaricales</taxon>
        <taxon>Tricholomatineae</taxon>
        <taxon>Lyophyllaceae</taxon>
        <taxon>Asterophora</taxon>
    </lineage>
</organism>
<reference evidence="3" key="1">
    <citation type="submission" date="2020-07" db="EMBL/GenBank/DDBJ databases">
        <authorList>
            <person name="Nieuwenhuis M."/>
            <person name="Van De Peppel L.J.J."/>
        </authorList>
    </citation>
    <scope>NUCLEOTIDE SEQUENCE</scope>
    <source>
        <strain evidence="3">AP01</strain>
        <tissue evidence="3">Mycelium</tissue>
    </source>
</reference>